<evidence type="ECO:0000256" key="3">
    <source>
        <dbReference type="ARBA" id="ARBA00022448"/>
    </source>
</evidence>
<dbReference type="Proteomes" id="UP000005666">
    <property type="component" value="Chromosome 3"/>
</dbReference>
<dbReference type="GO" id="GO:0097036">
    <property type="term" value="P:regulation of plasma membrane sterol distribution"/>
    <property type="evidence" value="ECO:0007669"/>
    <property type="project" value="UniProtKB-UniRule"/>
</dbReference>
<dbReference type="eggNOG" id="KOG3134">
    <property type="taxonomic scope" value="Eukaryota"/>
</dbReference>
<keyword evidence="4 10" id="KW-0812">Transmembrane</keyword>
<evidence type="ECO:0000256" key="1">
    <source>
        <dbReference type="ARBA" id="ARBA00004477"/>
    </source>
</evidence>
<dbReference type="GO" id="GO:0006897">
    <property type="term" value="P:endocytosis"/>
    <property type="evidence" value="ECO:0007669"/>
    <property type="project" value="EnsemblFungi"/>
</dbReference>
<dbReference type="GO" id="GO:0035621">
    <property type="term" value="P:ER to Golgi ceramide transport"/>
    <property type="evidence" value="ECO:0007669"/>
    <property type="project" value="EnsemblFungi"/>
</dbReference>
<keyword evidence="9 10" id="KW-0472">Membrane</keyword>
<evidence type="ECO:0000256" key="7">
    <source>
        <dbReference type="ARBA" id="ARBA00023055"/>
    </source>
</evidence>
<dbReference type="STRING" id="1071381.G8BRK9"/>
<dbReference type="OrthoDB" id="2192830at2759"/>
<feature type="transmembrane region" description="Helical" evidence="10">
    <location>
        <begin position="191"/>
        <end position="209"/>
    </location>
</feature>
<dbReference type="PANTHER" id="PTHR14467">
    <property type="entry name" value="ARV1"/>
    <property type="match status" value="1"/>
</dbReference>
<dbReference type="HOGENOM" id="CLU_057366_2_0_1"/>
<dbReference type="AlphaFoldDB" id="G8BRK9"/>
<feature type="transmembrane region" description="Helical" evidence="10">
    <location>
        <begin position="247"/>
        <end position="264"/>
    </location>
</feature>
<dbReference type="Pfam" id="PF04161">
    <property type="entry name" value="Arv1"/>
    <property type="match status" value="1"/>
</dbReference>
<name>G8BRK9_TETPH</name>
<accession>G8BRK9</accession>
<evidence type="ECO:0000256" key="4">
    <source>
        <dbReference type="ARBA" id="ARBA00022692"/>
    </source>
</evidence>
<dbReference type="GO" id="GO:0035376">
    <property type="term" value="P:sterol import"/>
    <property type="evidence" value="ECO:0007669"/>
    <property type="project" value="EnsemblFungi"/>
</dbReference>
<reference evidence="11 12" key="1">
    <citation type="journal article" date="2011" name="Proc. Natl. Acad. Sci. U.S.A.">
        <title>Evolutionary erosion of yeast sex chromosomes by mating-type switching accidents.</title>
        <authorList>
            <person name="Gordon J.L."/>
            <person name="Armisen D."/>
            <person name="Proux-Wera E."/>
            <person name="Oheigeartaigh S.S."/>
            <person name="Byrne K.P."/>
            <person name="Wolfe K.H."/>
        </authorList>
    </citation>
    <scope>NUCLEOTIDE SEQUENCE [LARGE SCALE GENOMIC DNA]</scope>
    <source>
        <strain evidence="12">ATCC 24235 / CBS 4417 / NBRC 1672 / NRRL Y-8282 / UCD 70-5</strain>
    </source>
</reference>
<dbReference type="GO" id="GO:0032541">
    <property type="term" value="C:cortical endoplasmic reticulum"/>
    <property type="evidence" value="ECO:0007669"/>
    <property type="project" value="EnsemblFungi"/>
</dbReference>
<dbReference type="GO" id="GO:0005789">
    <property type="term" value="C:endoplasmic reticulum membrane"/>
    <property type="evidence" value="ECO:0007669"/>
    <property type="project" value="UniProtKB-SubCell"/>
</dbReference>
<protein>
    <recommendedName>
        <fullName evidence="10">Protein ARV</fullName>
    </recommendedName>
</protein>
<keyword evidence="12" id="KW-1185">Reference proteome</keyword>
<feature type="transmembrane region" description="Helical" evidence="10">
    <location>
        <begin position="157"/>
        <end position="179"/>
    </location>
</feature>
<evidence type="ECO:0000256" key="10">
    <source>
        <dbReference type="RuleBase" id="RU368065"/>
    </source>
</evidence>
<dbReference type="KEGG" id="tpf:TPHA_0C02320"/>
<keyword evidence="7 10" id="KW-0445">Lipid transport</keyword>
<evidence type="ECO:0000256" key="8">
    <source>
        <dbReference type="ARBA" id="ARBA00023098"/>
    </source>
</evidence>
<dbReference type="PANTHER" id="PTHR14467:SF0">
    <property type="entry name" value="PROTEIN ARV1"/>
    <property type="match status" value="1"/>
</dbReference>
<organism evidence="11 12">
    <name type="scientific">Tetrapisispora phaffii (strain ATCC 24235 / CBS 4417 / NBRC 1672 / NRRL Y-8282 / UCD 70-5)</name>
    <name type="common">Yeast</name>
    <name type="synonym">Fabospora phaffii</name>
    <dbReference type="NCBI Taxonomy" id="1071381"/>
    <lineage>
        <taxon>Eukaryota</taxon>
        <taxon>Fungi</taxon>
        <taxon>Dikarya</taxon>
        <taxon>Ascomycota</taxon>
        <taxon>Saccharomycotina</taxon>
        <taxon>Saccharomycetes</taxon>
        <taxon>Saccharomycetales</taxon>
        <taxon>Saccharomycetaceae</taxon>
        <taxon>Tetrapisispora</taxon>
    </lineage>
</organism>
<dbReference type="RefSeq" id="XP_003684819.1">
    <property type="nucleotide sequence ID" value="XM_003684771.1"/>
</dbReference>
<keyword evidence="8 10" id="KW-0443">Lipid metabolism</keyword>
<comment type="function">
    <text evidence="10">Regulates also the sphingolipid metabolism.</text>
</comment>
<keyword evidence="3 10" id="KW-0813">Transport</keyword>
<dbReference type="GeneID" id="11533620"/>
<dbReference type="GO" id="GO:0016125">
    <property type="term" value="P:sterol metabolic process"/>
    <property type="evidence" value="ECO:0007669"/>
    <property type="project" value="UniProtKB-UniRule"/>
</dbReference>
<dbReference type="GO" id="GO:0030148">
    <property type="term" value="P:sphingolipid biosynthetic process"/>
    <property type="evidence" value="ECO:0007669"/>
    <property type="project" value="EnsemblFungi"/>
</dbReference>
<evidence type="ECO:0000313" key="11">
    <source>
        <dbReference type="EMBL" id="CCE62385.1"/>
    </source>
</evidence>
<dbReference type="EMBL" id="HE612858">
    <property type="protein sequence ID" value="CCE62385.1"/>
    <property type="molecule type" value="Genomic_DNA"/>
</dbReference>
<evidence type="ECO:0000256" key="6">
    <source>
        <dbReference type="ARBA" id="ARBA00022989"/>
    </source>
</evidence>
<dbReference type="GO" id="GO:0006506">
    <property type="term" value="P:GPI anchor biosynthetic process"/>
    <property type="evidence" value="ECO:0007669"/>
    <property type="project" value="EnsemblFungi"/>
</dbReference>
<keyword evidence="5 10" id="KW-0256">Endoplasmic reticulum</keyword>
<sequence>MICIQCLHPVPALYTVYANGHIQLTTCSYCNTIADEYVEIDDVILFIDILLLKPGAFRHIVFNSLEERVSKIPDWFRLQGSVRERSITLFTNISNWSLKYDQIIRYWILITTFEVYLRWTEEDNKAREYFKILPTKTKIVSDLITSRILLQDFFHQYIYVAIFCVIDMLVLYFLTIGIITKWFKWGQDNKYSVYILSYTVLISYGAKILPTLMLIWPYDTISYMGIIKWVANLYLIESLKIITRLPYSSIVFIFVVVSIFRMVVPKLLLACIFSNSSDDLQSMLNAEYVFAIQKYIISKDFF</sequence>
<comment type="subcellular location">
    <subcellularLocation>
        <location evidence="1 10">Endoplasmic reticulum membrane</location>
        <topology evidence="1 10">Multi-pass membrane protein</topology>
    </subcellularLocation>
    <subcellularLocation>
        <location evidence="10">Golgi apparatus membrane</location>
        <topology evidence="10">Multi-pass membrane protein</topology>
    </subcellularLocation>
</comment>
<keyword evidence="10" id="KW-0746">Sphingolipid metabolism</keyword>
<keyword evidence="10" id="KW-0333">Golgi apparatus</keyword>
<keyword evidence="6 10" id="KW-1133">Transmembrane helix</keyword>
<evidence type="ECO:0000256" key="5">
    <source>
        <dbReference type="ARBA" id="ARBA00022824"/>
    </source>
</evidence>
<evidence type="ECO:0000256" key="9">
    <source>
        <dbReference type="ARBA" id="ARBA00023136"/>
    </source>
</evidence>
<dbReference type="GO" id="GO:0032366">
    <property type="term" value="P:intracellular sterol transport"/>
    <property type="evidence" value="ECO:0007669"/>
    <property type="project" value="UniProtKB-UniRule"/>
</dbReference>
<dbReference type="OMA" id="MLDMNVK"/>
<evidence type="ECO:0000313" key="12">
    <source>
        <dbReference type="Proteomes" id="UP000005666"/>
    </source>
</evidence>
<gene>
    <name evidence="11" type="primary">TPHA0C02320</name>
    <name evidence="11" type="ordered locus">TPHA_0C02320</name>
</gene>
<dbReference type="GO" id="GO:0000139">
    <property type="term" value="C:Golgi membrane"/>
    <property type="evidence" value="ECO:0007669"/>
    <property type="project" value="UniProtKB-SubCell"/>
</dbReference>
<comment type="function">
    <text evidence="10">Mediator of sterol homeostasis involved in sterol uptake, trafficking and distribution into membranes.</text>
</comment>
<dbReference type="InterPro" id="IPR007290">
    <property type="entry name" value="Arv1"/>
</dbReference>
<proteinExistence type="inferred from homology"/>
<evidence type="ECO:0000256" key="2">
    <source>
        <dbReference type="ARBA" id="ARBA00009187"/>
    </source>
</evidence>
<comment type="similarity">
    <text evidence="2 10">Belongs to the ARV1 family.</text>
</comment>